<sequence length="203" mass="21877">MNRIFTIIASAAFGAGLLATSAFAGQVAPSQQDGPFQGVTIVPASASPTQDAAPEVQGFKRGKLVAFAAEAKPGDIIINTRENRLYYVLGDGQAVMYRVATAKKGFEWRGSHQVSSKVKWPDWRPPAEMRKRRPELPAYMAGGPNNPLGARAIYLGSSIYRIHGTNEPSSIGKAASSGCIRMLNEDVSELYRHVKLGARVTVM</sequence>
<dbReference type="PANTHER" id="PTHR30582">
    <property type="entry name" value="L,D-TRANSPEPTIDASE"/>
    <property type="match status" value="1"/>
</dbReference>
<comment type="caution">
    <text evidence="12">The sequence shown here is derived from an EMBL/GenBank/DDBJ whole genome shotgun (WGS) entry which is preliminary data.</text>
</comment>
<dbReference type="GO" id="GO:0071555">
    <property type="term" value="P:cell wall organization"/>
    <property type="evidence" value="ECO:0007669"/>
    <property type="project" value="UniProtKB-UniRule"/>
</dbReference>
<dbReference type="Gene3D" id="2.40.440.10">
    <property type="entry name" value="L,D-transpeptidase catalytic domain-like"/>
    <property type="match status" value="1"/>
</dbReference>
<dbReference type="PROSITE" id="PS52029">
    <property type="entry name" value="LD_TPASE"/>
    <property type="match status" value="1"/>
</dbReference>
<keyword evidence="8 9" id="KW-0961">Cell wall biogenesis/degradation</keyword>
<keyword evidence="4" id="KW-0808">Transferase</keyword>
<dbReference type="GO" id="GO:0018104">
    <property type="term" value="P:peptidoglycan-protein cross-linking"/>
    <property type="evidence" value="ECO:0007669"/>
    <property type="project" value="TreeGrafter"/>
</dbReference>
<feature type="active site" description="Proton donor/acceptor" evidence="9">
    <location>
        <position position="163"/>
    </location>
</feature>
<evidence type="ECO:0000256" key="4">
    <source>
        <dbReference type="ARBA" id="ARBA00022679"/>
    </source>
</evidence>
<comment type="pathway">
    <text evidence="1 9">Cell wall biogenesis; peptidoglycan biosynthesis.</text>
</comment>
<evidence type="ECO:0000313" key="12">
    <source>
        <dbReference type="EMBL" id="PZF76697.1"/>
    </source>
</evidence>
<dbReference type="InterPro" id="IPR050979">
    <property type="entry name" value="LD-transpeptidase"/>
</dbReference>
<dbReference type="InterPro" id="IPR005490">
    <property type="entry name" value="LD_TPept_cat_dom"/>
</dbReference>
<dbReference type="RefSeq" id="WP_111198934.1">
    <property type="nucleotide sequence ID" value="NZ_QKVK01000005.1"/>
</dbReference>
<protein>
    <submittedName>
        <fullName evidence="12">L,D-transpeptidase</fullName>
    </submittedName>
</protein>
<evidence type="ECO:0000256" key="10">
    <source>
        <dbReference type="SAM" id="SignalP"/>
    </source>
</evidence>
<evidence type="ECO:0000256" key="9">
    <source>
        <dbReference type="PROSITE-ProRule" id="PRU01373"/>
    </source>
</evidence>
<dbReference type="GO" id="GO:0005576">
    <property type="term" value="C:extracellular region"/>
    <property type="evidence" value="ECO:0007669"/>
    <property type="project" value="TreeGrafter"/>
</dbReference>
<feature type="domain" description="L,D-TPase catalytic" evidence="11">
    <location>
        <begin position="74"/>
        <end position="203"/>
    </location>
</feature>
<evidence type="ECO:0000256" key="1">
    <source>
        <dbReference type="ARBA" id="ARBA00004752"/>
    </source>
</evidence>
<name>A0A2W2BLB1_9HYPH</name>
<evidence type="ECO:0000256" key="8">
    <source>
        <dbReference type="ARBA" id="ARBA00023316"/>
    </source>
</evidence>
<feature type="signal peptide" evidence="10">
    <location>
        <begin position="1"/>
        <end position="24"/>
    </location>
</feature>
<keyword evidence="10" id="KW-0732">Signal</keyword>
<evidence type="ECO:0000256" key="6">
    <source>
        <dbReference type="ARBA" id="ARBA00022960"/>
    </source>
</evidence>
<evidence type="ECO:0000256" key="7">
    <source>
        <dbReference type="ARBA" id="ARBA00022984"/>
    </source>
</evidence>
<dbReference type="InterPro" id="IPR038063">
    <property type="entry name" value="Transpep_catalytic_dom"/>
</dbReference>
<dbReference type="AlphaFoldDB" id="A0A2W2BLB1"/>
<keyword evidence="6 9" id="KW-0133">Cell shape</keyword>
<accession>A0A2W2BLB1</accession>
<evidence type="ECO:0000256" key="3">
    <source>
        <dbReference type="ARBA" id="ARBA00022676"/>
    </source>
</evidence>
<keyword evidence="13" id="KW-1185">Reference proteome</keyword>
<feature type="active site" description="Nucleophile" evidence="9">
    <location>
        <position position="179"/>
    </location>
</feature>
<dbReference type="SUPFAM" id="SSF141523">
    <property type="entry name" value="L,D-transpeptidase catalytic domain-like"/>
    <property type="match status" value="1"/>
</dbReference>
<keyword evidence="7 9" id="KW-0573">Peptidoglycan synthesis</keyword>
<evidence type="ECO:0000256" key="2">
    <source>
        <dbReference type="ARBA" id="ARBA00005992"/>
    </source>
</evidence>
<dbReference type="GO" id="GO:0071972">
    <property type="term" value="F:peptidoglycan L,D-transpeptidase activity"/>
    <property type="evidence" value="ECO:0007669"/>
    <property type="project" value="TreeGrafter"/>
</dbReference>
<dbReference type="GO" id="GO:0008360">
    <property type="term" value="P:regulation of cell shape"/>
    <property type="evidence" value="ECO:0007669"/>
    <property type="project" value="UniProtKB-UniRule"/>
</dbReference>
<feature type="chain" id="PRO_5015851568" evidence="10">
    <location>
        <begin position="25"/>
        <end position="203"/>
    </location>
</feature>
<dbReference type="FunFam" id="2.40.440.10:FF:000002">
    <property type="entry name" value="L,D-transpeptidase ErfK/SrfK"/>
    <property type="match status" value="1"/>
</dbReference>
<dbReference type="GO" id="GO:0016757">
    <property type="term" value="F:glycosyltransferase activity"/>
    <property type="evidence" value="ECO:0007669"/>
    <property type="project" value="UniProtKB-KW"/>
</dbReference>
<dbReference type="Proteomes" id="UP000248795">
    <property type="component" value="Unassembled WGS sequence"/>
</dbReference>
<dbReference type="EMBL" id="QKVK01000005">
    <property type="protein sequence ID" value="PZF76697.1"/>
    <property type="molecule type" value="Genomic_DNA"/>
</dbReference>
<evidence type="ECO:0000259" key="11">
    <source>
        <dbReference type="PROSITE" id="PS52029"/>
    </source>
</evidence>
<evidence type="ECO:0000313" key="13">
    <source>
        <dbReference type="Proteomes" id="UP000248795"/>
    </source>
</evidence>
<dbReference type="CDD" id="cd16913">
    <property type="entry name" value="YkuD_like"/>
    <property type="match status" value="1"/>
</dbReference>
<keyword evidence="5" id="KW-0378">Hydrolase</keyword>
<dbReference type="PANTHER" id="PTHR30582:SF24">
    <property type="entry name" value="L,D-TRANSPEPTIDASE ERFK_SRFK-RELATED"/>
    <property type="match status" value="1"/>
</dbReference>
<evidence type="ECO:0000256" key="5">
    <source>
        <dbReference type="ARBA" id="ARBA00022801"/>
    </source>
</evidence>
<comment type="similarity">
    <text evidence="2">Belongs to the YkuD family.</text>
</comment>
<organism evidence="12 13">
    <name type="scientific">Aestuariivirga litoralis</name>
    <dbReference type="NCBI Taxonomy" id="2650924"/>
    <lineage>
        <taxon>Bacteria</taxon>
        <taxon>Pseudomonadati</taxon>
        <taxon>Pseudomonadota</taxon>
        <taxon>Alphaproteobacteria</taxon>
        <taxon>Hyphomicrobiales</taxon>
        <taxon>Aestuariivirgaceae</taxon>
        <taxon>Aestuariivirga</taxon>
    </lineage>
</organism>
<proteinExistence type="inferred from homology"/>
<dbReference type="UniPathway" id="UPA00219"/>
<keyword evidence="3" id="KW-0328">Glycosyltransferase</keyword>
<gene>
    <name evidence="12" type="ORF">DK847_12975</name>
</gene>
<reference evidence="13" key="1">
    <citation type="submission" date="2018-06" db="EMBL/GenBank/DDBJ databases">
        <title>Aestuariibacter litoralis strain KCTC 52945T.</title>
        <authorList>
            <person name="Li X."/>
            <person name="Salam N."/>
            <person name="Li J.-L."/>
            <person name="Chen Y.-M."/>
            <person name="Yang Z.-W."/>
            <person name="Zhang L.-Y."/>
            <person name="Han M.-X."/>
            <person name="Xiao M."/>
            <person name="Li W.-J."/>
        </authorList>
    </citation>
    <scope>NUCLEOTIDE SEQUENCE [LARGE SCALE GENOMIC DNA]</scope>
    <source>
        <strain evidence="13">KCTC 52945</strain>
    </source>
</reference>
<dbReference type="Pfam" id="PF03734">
    <property type="entry name" value="YkuD"/>
    <property type="match status" value="1"/>
</dbReference>